<protein>
    <submittedName>
        <fullName evidence="4">ATP adenylyltransferase</fullName>
    </submittedName>
</protein>
<keyword evidence="4" id="KW-0808">Transferase</keyword>
<sequence>MTNLSSRVSAVFNKALSNGDLIFTESIVRHLEDRGMKFQIRFAPALAKKPSLNKEKAASARPFNPFLPPDPNLLIAEVGQHYNLVLNKFCLVREHVLLCTKAFVNQNILLDGSDLFTLWKCLTDLETEDTMSLAFYNAGVNSGASQPHKHCQIIPVERNLSALPIDDAIQDYLKSSHPPQSPFQLNILPFRHGVGLLPQIDTGSSVDGTFANELAHIFHSVIESAFEPIGVTLSSWDDVEREAPTLSPSTPSFNFLMTRKWMLLVPRRSDSYEGISINSVGYGGMLLSKSAEEIEKVERIGPMNILKELAFPA</sequence>
<dbReference type="InterPro" id="IPR045759">
    <property type="entry name" value="Ap4A_phos1/2_N"/>
</dbReference>
<feature type="domain" description="Ap4A phosphorylase 1/2 N-terminal" evidence="3">
    <location>
        <begin position="3"/>
        <end position="170"/>
    </location>
</feature>
<feature type="domain" description="ATP adenylyltransferase C-terminal" evidence="2">
    <location>
        <begin position="188"/>
        <end position="312"/>
    </location>
</feature>
<dbReference type="PANTHER" id="PTHR38420:SF1">
    <property type="entry name" value="PUTATIVE (AFU_ORTHOLOGUE AFUA_5G14690)-RELATED"/>
    <property type="match status" value="1"/>
</dbReference>
<dbReference type="Pfam" id="PF19327">
    <property type="entry name" value="Ap4A_phos_N"/>
    <property type="match status" value="1"/>
</dbReference>
<accession>A0A139B033</accession>
<dbReference type="GO" id="GO:0003877">
    <property type="term" value="F:ATP:ADP adenylyltransferase activity"/>
    <property type="evidence" value="ECO:0007669"/>
    <property type="project" value="InterPro"/>
</dbReference>
<dbReference type="Proteomes" id="UP000070544">
    <property type="component" value="Unassembled WGS sequence"/>
</dbReference>
<dbReference type="PANTHER" id="PTHR38420">
    <property type="entry name" value="AP-4-A PHOSPHORYLASE II"/>
    <property type="match status" value="1"/>
</dbReference>
<organism evidence="4 5">
    <name type="scientific">Gonapodya prolifera (strain JEL478)</name>
    <name type="common">Monoblepharis prolifera</name>
    <dbReference type="NCBI Taxonomy" id="1344416"/>
    <lineage>
        <taxon>Eukaryota</taxon>
        <taxon>Fungi</taxon>
        <taxon>Fungi incertae sedis</taxon>
        <taxon>Chytridiomycota</taxon>
        <taxon>Chytridiomycota incertae sedis</taxon>
        <taxon>Monoblepharidomycetes</taxon>
        <taxon>Monoblepharidales</taxon>
        <taxon>Gonapodyaceae</taxon>
        <taxon>Gonapodya</taxon>
    </lineage>
</organism>
<keyword evidence="4" id="KW-0548">Nucleotidyltransferase</keyword>
<evidence type="ECO:0000256" key="1">
    <source>
        <dbReference type="PIRSR" id="PIRSR000846-1"/>
    </source>
</evidence>
<dbReference type="InterPro" id="IPR009163">
    <property type="entry name" value="Ap4A_phos1/2"/>
</dbReference>
<evidence type="ECO:0000313" key="4">
    <source>
        <dbReference type="EMBL" id="KXS22356.1"/>
    </source>
</evidence>
<dbReference type="Pfam" id="PF09830">
    <property type="entry name" value="ATP_transf"/>
    <property type="match status" value="1"/>
</dbReference>
<dbReference type="InterPro" id="IPR043171">
    <property type="entry name" value="Ap4A_phos1/2-like"/>
</dbReference>
<feature type="non-terminal residue" evidence="4">
    <location>
        <position position="1"/>
    </location>
</feature>
<gene>
    <name evidence="4" type="ORF">M427DRAFT_50692</name>
</gene>
<dbReference type="AlphaFoldDB" id="A0A139B033"/>
<reference evidence="4 5" key="1">
    <citation type="journal article" date="2015" name="Genome Biol. Evol.">
        <title>Phylogenomic analyses indicate that early fungi evolved digesting cell walls of algal ancestors of land plants.</title>
        <authorList>
            <person name="Chang Y."/>
            <person name="Wang S."/>
            <person name="Sekimoto S."/>
            <person name="Aerts A.L."/>
            <person name="Choi C."/>
            <person name="Clum A."/>
            <person name="LaButti K.M."/>
            <person name="Lindquist E.A."/>
            <person name="Yee Ngan C."/>
            <person name="Ohm R.A."/>
            <person name="Salamov A.A."/>
            <person name="Grigoriev I.V."/>
            <person name="Spatafora J.W."/>
            <person name="Berbee M.L."/>
        </authorList>
    </citation>
    <scope>NUCLEOTIDE SEQUENCE [LARGE SCALE GENOMIC DNA]</scope>
    <source>
        <strain evidence="4 5">JEL478</strain>
    </source>
</reference>
<dbReference type="STRING" id="1344416.A0A139B033"/>
<dbReference type="GO" id="GO:0005524">
    <property type="term" value="F:ATP binding"/>
    <property type="evidence" value="ECO:0007669"/>
    <property type="project" value="InterPro"/>
</dbReference>
<feature type="active site" description="Nucleophile" evidence="1">
    <location>
        <position position="150"/>
    </location>
</feature>
<evidence type="ECO:0000313" key="5">
    <source>
        <dbReference type="Proteomes" id="UP000070544"/>
    </source>
</evidence>
<proteinExistence type="predicted"/>
<dbReference type="OrthoDB" id="10267950at2759"/>
<keyword evidence="5" id="KW-1185">Reference proteome</keyword>
<dbReference type="GO" id="GO:0009117">
    <property type="term" value="P:nucleotide metabolic process"/>
    <property type="evidence" value="ECO:0007669"/>
    <property type="project" value="InterPro"/>
</dbReference>
<name>A0A139B033_GONPJ</name>
<dbReference type="InterPro" id="IPR019200">
    <property type="entry name" value="ATP_adenylylTrfase_C"/>
</dbReference>
<dbReference type="Gene3D" id="3.30.428.70">
    <property type="match status" value="1"/>
</dbReference>
<evidence type="ECO:0000259" key="2">
    <source>
        <dbReference type="Pfam" id="PF09830"/>
    </source>
</evidence>
<dbReference type="OMA" id="GLWFFNS"/>
<evidence type="ECO:0000259" key="3">
    <source>
        <dbReference type="Pfam" id="PF19327"/>
    </source>
</evidence>
<dbReference type="PIRSF" id="PIRSF000846">
    <property type="entry name" value="ATP_adenylyltr"/>
    <property type="match status" value="1"/>
</dbReference>
<dbReference type="InterPro" id="IPR036265">
    <property type="entry name" value="HIT-like_sf"/>
</dbReference>
<dbReference type="SUPFAM" id="SSF54197">
    <property type="entry name" value="HIT-like"/>
    <property type="match status" value="1"/>
</dbReference>
<dbReference type="EMBL" id="KQ965731">
    <property type="protein sequence ID" value="KXS22356.1"/>
    <property type="molecule type" value="Genomic_DNA"/>
</dbReference>